<keyword evidence="2" id="KW-1185">Reference proteome</keyword>
<gene>
    <name evidence="1" type="ORF">CLODIP_2_CD05837</name>
</gene>
<proteinExistence type="predicted"/>
<reference evidence="1 2" key="1">
    <citation type="submission" date="2020-04" db="EMBL/GenBank/DDBJ databases">
        <authorList>
            <person name="Alioto T."/>
            <person name="Alioto T."/>
            <person name="Gomez Garrido J."/>
        </authorList>
    </citation>
    <scope>NUCLEOTIDE SEQUENCE [LARGE SCALE GENOMIC DNA]</scope>
</reference>
<name>A0A8S1E288_9INSE</name>
<evidence type="ECO:0000313" key="2">
    <source>
        <dbReference type="Proteomes" id="UP000494165"/>
    </source>
</evidence>
<dbReference type="AlphaFoldDB" id="A0A8S1E288"/>
<sequence length="214" mass="24192">MKPVRHVREFDVVMLRGDDPHLLSYKPERRKIRIQFGNGEQADVELTVGGPVKYLRILGDKFPHEFKLSNQPTRDELQVNNFSYKCEYGGQRIGIFWGERQEGVMLLGQRPEYHIDPSPCFHLCAGQVQMNFPSLGRSTTLYLDGEKQLADIGSGEQLVVRFINKCKRLTINGTLIKFQFGGPPFIISLNGREIEVSLSPLPEGVIPGIGRIPV</sequence>
<evidence type="ECO:0000313" key="1">
    <source>
        <dbReference type="EMBL" id="CAB3388617.1"/>
    </source>
</evidence>
<dbReference type="Proteomes" id="UP000494165">
    <property type="component" value="Unassembled WGS sequence"/>
</dbReference>
<organism evidence="1 2">
    <name type="scientific">Cloeon dipterum</name>
    <dbReference type="NCBI Taxonomy" id="197152"/>
    <lineage>
        <taxon>Eukaryota</taxon>
        <taxon>Metazoa</taxon>
        <taxon>Ecdysozoa</taxon>
        <taxon>Arthropoda</taxon>
        <taxon>Hexapoda</taxon>
        <taxon>Insecta</taxon>
        <taxon>Pterygota</taxon>
        <taxon>Palaeoptera</taxon>
        <taxon>Ephemeroptera</taxon>
        <taxon>Pisciforma</taxon>
        <taxon>Baetidae</taxon>
        <taxon>Cloeon</taxon>
    </lineage>
</organism>
<comment type="caution">
    <text evidence="1">The sequence shown here is derived from an EMBL/GenBank/DDBJ whole genome shotgun (WGS) entry which is preliminary data.</text>
</comment>
<protein>
    <submittedName>
        <fullName evidence="1">Uncharacterized protein</fullName>
    </submittedName>
</protein>
<dbReference type="EMBL" id="CADEPI010000831">
    <property type="protein sequence ID" value="CAB3388617.1"/>
    <property type="molecule type" value="Genomic_DNA"/>
</dbReference>
<accession>A0A8S1E288</accession>